<reference evidence="3 4" key="1">
    <citation type="submission" date="2019-03" db="EMBL/GenBank/DDBJ databases">
        <title>Seongchinamella monodicae gen. nov., sp. nov., a novel member of the Gammaproteobacteria isolated from a tidal mudflat of beach.</title>
        <authorList>
            <person name="Yang H.G."/>
            <person name="Kang J.W."/>
            <person name="Lee S.D."/>
        </authorList>
    </citation>
    <scope>NUCLEOTIDE SEQUENCE [LARGE SCALE GENOMIC DNA]</scope>
    <source>
        <strain evidence="3 4">GH4-78</strain>
    </source>
</reference>
<keyword evidence="1" id="KW-0732">Signal</keyword>
<feature type="chain" id="PRO_5020861735" evidence="1">
    <location>
        <begin position="26"/>
        <end position="157"/>
    </location>
</feature>
<dbReference type="InterPro" id="IPR013096">
    <property type="entry name" value="Cupin_2"/>
</dbReference>
<accession>A0A4R5LNB9</accession>
<keyword evidence="4" id="KW-1185">Reference proteome</keyword>
<comment type="caution">
    <text evidence="3">The sequence shown here is derived from an EMBL/GenBank/DDBJ whole genome shotgun (WGS) entry which is preliminary data.</text>
</comment>
<evidence type="ECO:0000256" key="1">
    <source>
        <dbReference type="SAM" id="SignalP"/>
    </source>
</evidence>
<feature type="signal peptide" evidence="1">
    <location>
        <begin position="1"/>
        <end position="25"/>
    </location>
</feature>
<evidence type="ECO:0000313" key="4">
    <source>
        <dbReference type="Proteomes" id="UP000295554"/>
    </source>
</evidence>
<dbReference type="InterPro" id="IPR011051">
    <property type="entry name" value="RmlC_Cupin_sf"/>
</dbReference>
<dbReference type="Proteomes" id="UP000295554">
    <property type="component" value="Unassembled WGS sequence"/>
</dbReference>
<dbReference type="EMBL" id="SMSE01000004">
    <property type="protein sequence ID" value="TDG11814.1"/>
    <property type="molecule type" value="Genomic_DNA"/>
</dbReference>
<dbReference type="AlphaFoldDB" id="A0A4R5LNB9"/>
<dbReference type="InterPro" id="IPR014710">
    <property type="entry name" value="RmlC-like_jellyroll"/>
</dbReference>
<gene>
    <name evidence="3" type="ORF">E2F43_15700</name>
</gene>
<organism evidence="3 4">
    <name type="scientific">Seongchinamella unica</name>
    <dbReference type="NCBI Taxonomy" id="2547392"/>
    <lineage>
        <taxon>Bacteria</taxon>
        <taxon>Pseudomonadati</taxon>
        <taxon>Pseudomonadota</taxon>
        <taxon>Gammaproteobacteria</taxon>
        <taxon>Cellvibrionales</taxon>
        <taxon>Halieaceae</taxon>
        <taxon>Seongchinamella</taxon>
    </lineage>
</organism>
<feature type="domain" description="Cupin type-2" evidence="2">
    <location>
        <begin position="79"/>
        <end position="149"/>
    </location>
</feature>
<proteinExistence type="predicted"/>
<sequence length="157" mass="16801">MCIRGLKSVVLLVWMTQAVVTTALADGEVVPEHEKVITSQLGINGPTDTHGIAASEILGSVGLGDDFPSLQGRSLRARRVTISPGGVVGVHQHDARPGVLYMLEGELVEVRSDIEGAISRKKGDTSFEKGGVIHWWRNDSKKVATALVVDIVPDNLK</sequence>
<evidence type="ECO:0000259" key="2">
    <source>
        <dbReference type="Pfam" id="PF07883"/>
    </source>
</evidence>
<dbReference type="Gene3D" id="2.60.120.10">
    <property type="entry name" value="Jelly Rolls"/>
    <property type="match status" value="1"/>
</dbReference>
<name>A0A4R5LNB9_9GAMM</name>
<dbReference type="Pfam" id="PF07883">
    <property type="entry name" value="Cupin_2"/>
    <property type="match status" value="1"/>
</dbReference>
<dbReference type="OrthoDB" id="8561853at2"/>
<protein>
    <submittedName>
        <fullName evidence="3">Cupin domain-containing protein</fullName>
    </submittedName>
</protein>
<dbReference type="SUPFAM" id="SSF51182">
    <property type="entry name" value="RmlC-like cupins"/>
    <property type="match status" value="1"/>
</dbReference>
<evidence type="ECO:0000313" key="3">
    <source>
        <dbReference type="EMBL" id="TDG11814.1"/>
    </source>
</evidence>